<evidence type="ECO:0000256" key="4">
    <source>
        <dbReference type="ARBA" id="ARBA00035104"/>
    </source>
</evidence>
<keyword evidence="6" id="KW-0694">RNA-binding</keyword>
<comment type="function">
    <text evidence="4 6">Binds together with bS18 to 16S ribosomal RNA.</text>
</comment>
<feature type="coiled-coil region" evidence="7">
    <location>
        <begin position="91"/>
        <end position="125"/>
    </location>
</feature>
<dbReference type="EMBL" id="LACI01001979">
    <property type="protein sequence ID" value="KJU83229.1"/>
    <property type="molecule type" value="Genomic_DNA"/>
</dbReference>
<evidence type="ECO:0000256" key="2">
    <source>
        <dbReference type="ARBA" id="ARBA00022980"/>
    </source>
</evidence>
<dbReference type="GO" id="GO:0005840">
    <property type="term" value="C:ribosome"/>
    <property type="evidence" value="ECO:0007669"/>
    <property type="project" value="UniProtKB-KW"/>
</dbReference>
<reference evidence="8 9" key="1">
    <citation type="submission" date="2015-02" db="EMBL/GenBank/DDBJ databases">
        <title>Single-cell genomics of uncultivated deep-branching MTB reveals a conserved set of magnetosome genes.</title>
        <authorList>
            <person name="Kolinko S."/>
            <person name="Richter M."/>
            <person name="Glockner F.O."/>
            <person name="Brachmann A."/>
            <person name="Schuler D."/>
        </authorList>
    </citation>
    <scope>NUCLEOTIDE SEQUENCE [LARGE SCALE GENOMIC DNA]</scope>
    <source>
        <strain evidence="8">TM-1</strain>
    </source>
</reference>
<dbReference type="Proteomes" id="UP000033423">
    <property type="component" value="Unassembled WGS sequence"/>
</dbReference>
<dbReference type="PANTHER" id="PTHR21011:SF1">
    <property type="entry name" value="SMALL RIBOSOMAL SUBUNIT PROTEIN BS6M"/>
    <property type="match status" value="1"/>
</dbReference>
<dbReference type="Gene3D" id="3.30.70.60">
    <property type="match status" value="1"/>
</dbReference>
<dbReference type="GO" id="GO:0003735">
    <property type="term" value="F:structural constituent of ribosome"/>
    <property type="evidence" value="ECO:0007669"/>
    <property type="project" value="InterPro"/>
</dbReference>
<dbReference type="HAMAP" id="MF_00360">
    <property type="entry name" value="Ribosomal_bS6"/>
    <property type="match status" value="1"/>
</dbReference>
<keyword evidence="2 6" id="KW-0689">Ribosomal protein</keyword>
<dbReference type="GO" id="GO:0005737">
    <property type="term" value="C:cytoplasm"/>
    <property type="evidence" value="ECO:0007669"/>
    <property type="project" value="UniProtKB-ARBA"/>
</dbReference>
<organism evidence="8 9">
    <name type="scientific">Candidatus Magnetobacterium bavaricum</name>
    <dbReference type="NCBI Taxonomy" id="29290"/>
    <lineage>
        <taxon>Bacteria</taxon>
        <taxon>Pseudomonadati</taxon>
        <taxon>Nitrospirota</taxon>
        <taxon>Thermodesulfovibrionia</taxon>
        <taxon>Thermodesulfovibrionales</taxon>
        <taxon>Candidatus Magnetobacteriaceae</taxon>
        <taxon>Candidatus Magnetobacterium</taxon>
    </lineage>
</organism>
<dbReference type="SUPFAM" id="SSF54995">
    <property type="entry name" value="Ribosomal protein S6"/>
    <property type="match status" value="1"/>
</dbReference>
<evidence type="ECO:0000313" key="8">
    <source>
        <dbReference type="EMBL" id="KJU83229.1"/>
    </source>
</evidence>
<dbReference type="PANTHER" id="PTHR21011">
    <property type="entry name" value="MITOCHONDRIAL 28S RIBOSOMAL PROTEIN S6"/>
    <property type="match status" value="1"/>
</dbReference>
<evidence type="ECO:0000256" key="5">
    <source>
        <dbReference type="ARBA" id="ARBA00035294"/>
    </source>
</evidence>
<dbReference type="InterPro" id="IPR000529">
    <property type="entry name" value="Ribosomal_bS6"/>
</dbReference>
<keyword evidence="3 6" id="KW-0687">Ribonucleoprotein</keyword>
<evidence type="ECO:0000256" key="1">
    <source>
        <dbReference type="ARBA" id="ARBA00009512"/>
    </source>
</evidence>
<name>A0A0F3GMM4_9BACT</name>
<dbReference type="AlphaFoldDB" id="A0A0F3GMM4"/>
<keyword evidence="6" id="KW-0699">rRNA-binding</keyword>
<dbReference type="GO" id="GO:1990904">
    <property type="term" value="C:ribonucleoprotein complex"/>
    <property type="evidence" value="ECO:0007669"/>
    <property type="project" value="UniProtKB-KW"/>
</dbReference>
<dbReference type="GO" id="GO:0006412">
    <property type="term" value="P:translation"/>
    <property type="evidence" value="ECO:0007669"/>
    <property type="project" value="UniProtKB-UniRule"/>
</dbReference>
<dbReference type="InterPro" id="IPR020814">
    <property type="entry name" value="Ribosomal_S6_plastid/chlpt"/>
</dbReference>
<evidence type="ECO:0000256" key="7">
    <source>
        <dbReference type="SAM" id="Coils"/>
    </source>
</evidence>
<keyword evidence="9" id="KW-1185">Reference proteome</keyword>
<accession>A0A0F3GMM4</accession>
<evidence type="ECO:0000256" key="6">
    <source>
        <dbReference type="HAMAP-Rule" id="MF_00360"/>
    </source>
</evidence>
<dbReference type="Pfam" id="PF01250">
    <property type="entry name" value="Ribosomal_S6"/>
    <property type="match status" value="1"/>
</dbReference>
<dbReference type="NCBIfam" id="TIGR00166">
    <property type="entry name" value="S6"/>
    <property type="match status" value="1"/>
</dbReference>
<dbReference type="GO" id="GO:0070181">
    <property type="term" value="F:small ribosomal subunit rRNA binding"/>
    <property type="evidence" value="ECO:0007669"/>
    <property type="project" value="TreeGrafter"/>
</dbReference>
<evidence type="ECO:0000256" key="3">
    <source>
        <dbReference type="ARBA" id="ARBA00023274"/>
    </source>
</evidence>
<comment type="similarity">
    <text evidence="1 6">Belongs to the bacterial ribosomal protein bS6 family.</text>
</comment>
<dbReference type="CDD" id="cd00473">
    <property type="entry name" value="bS6"/>
    <property type="match status" value="1"/>
</dbReference>
<comment type="caution">
    <text evidence="8">The sequence shown here is derived from an EMBL/GenBank/DDBJ whole genome shotgun (WGS) entry which is preliminary data.</text>
</comment>
<sequence>MNYYENIVIIDAALDDENVDSAIKRISDTIEGNTGQILRQEKWGRRKLAYMINKHEKGFYLFFVFKAPPTTTKLLEGLYKVYDPVFKYQVIKLRKKEIEVLEESLRAAEAKQKEAVAEVPAEEEKTEG</sequence>
<keyword evidence="7" id="KW-0175">Coiled coil</keyword>
<proteinExistence type="inferred from homology"/>
<evidence type="ECO:0000313" key="9">
    <source>
        <dbReference type="Proteomes" id="UP000033423"/>
    </source>
</evidence>
<dbReference type="InterPro" id="IPR035980">
    <property type="entry name" value="Ribosomal_bS6_sf"/>
</dbReference>
<dbReference type="InterPro" id="IPR014717">
    <property type="entry name" value="Transl_elong_EF1B/ribsomal_bS6"/>
</dbReference>
<protein>
    <recommendedName>
        <fullName evidence="5 6">Small ribosomal subunit protein bS6</fullName>
    </recommendedName>
</protein>
<gene>
    <name evidence="6" type="primary">rpsF</name>
    <name evidence="8" type="ORF">MBAV_004578</name>
</gene>